<keyword evidence="11 14" id="KW-0482">Metalloprotease</keyword>
<evidence type="ECO:0000256" key="2">
    <source>
        <dbReference type="ARBA" id="ARBA00007931"/>
    </source>
</evidence>
<dbReference type="EMBL" id="CP011125">
    <property type="protein sequence ID" value="AKF06299.1"/>
    <property type="molecule type" value="Genomic_DNA"/>
</dbReference>
<evidence type="ECO:0000256" key="5">
    <source>
        <dbReference type="ARBA" id="ARBA00022692"/>
    </source>
</evidence>
<feature type="transmembrane region" description="Helical" evidence="14">
    <location>
        <begin position="105"/>
        <end position="127"/>
    </location>
</feature>
<keyword evidence="8 14" id="KW-0378">Hydrolase</keyword>
<evidence type="ECO:0000256" key="9">
    <source>
        <dbReference type="ARBA" id="ARBA00022833"/>
    </source>
</evidence>
<feature type="transmembrane region" description="Helical" evidence="14">
    <location>
        <begin position="139"/>
        <end position="165"/>
    </location>
</feature>
<dbReference type="PIRSF" id="PIRSF006404">
    <property type="entry name" value="UCP006404_Pept_M50_CBS"/>
    <property type="match status" value="1"/>
</dbReference>
<accession>A0A0F6SF44</accession>
<dbReference type="SUPFAM" id="SSF54631">
    <property type="entry name" value="CBS-domain pair"/>
    <property type="match status" value="1"/>
</dbReference>
<feature type="transmembrane region" description="Helical" evidence="14">
    <location>
        <begin position="185"/>
        <end position="205"/>
    </location>
</feature>
<organism evidence="20 21">
    <name type="scientific">Sandaracinus amylolyticus</name>
    <dbReference type="NCBI Taxonomy" id="927083"/>
    <lineage>
        <taxon>Bacteria</taxon>
        <taxon>Pseudomonadati</taxon>
        <taxon>Myxococcota</taxon>
        <taxon>Polyangia</taxon>
        <taxon>Polyangiales</taxon>
        <taxon>Sandaracinaceae</taxon>
        <taxon>Sandaracinus</taxon>
    </lineage>
</organism>
<dbReference type="SMART" id="SM00116">
    <property type="entry name" value="CBS"/>
    <property type="match status" value="1"/>
</dbReference>
<name>A0A0F6SF44_9BACT</name>
<keyword evidence="6 14" id="KW-0479">Metal-binding</keyword>
<feature type="transmembrane region" description="Helical" evidence="14">
    <location>
        <begin position="79"/>
        <end position="99"/>
    </location>
</feature>
<dbReference type="KEGG" id="samy:DB32_003448"/>
<evidence type="ECO:0000313" key="21">
    <source>
        <dbReference type="Proteomes" id="UP000034883"/>
    </source>
</evidence>
<dbReference type="InterPro" id="IPR000644">
    <property type="entry name" value="CBS_dom"/>
</dbReference>
<keyword evidence="13 14" id="KW-0472">Membrane</keyword>
<evidence type="ECO:0000256" key="3">
    <source>
        <dbReference type="ARBA" id="ARBA00022475"/>
    </source>
</evidence>
<feature type="binding site" evidence="16">
    <location>
        <position position="211"/>
    </location>
    <ligand>
        <name>Zn(2+)</name>
        <dbReference type="ChEBI" id="CHEBI:29105"/>
        <note>catalytic</note>
    </ligand>
</feature>
<dbReference type="PANTHER" id="PTHR39188">
    <property type="entry name" value="MEMBRANE-ASSOCIATED ZINC METALLOPROTEASE M50B"/>
    <property type="match status" value="1"/>
</dbReference>
<evidence type="ECO:0000256" key="18">
    <source>
        <dbReference type="SAM" id="MobiDB-lite"/>
    </source>
</evidence>
<dbReference type="InterPro" id="IPR046342">
    <property type="entry name" value="CBS_dom_sf"/>
</dbReference>
<reference evidence="20 21" key="1">
    <citation type="submission" date="2015-03" db="EMBL/GenBank/DDBJ databases">
        <title>Genome assembly of Sandaracinus amylolyticus DSM 53668.</title>
        <authorList>
            <person name="Sharma G."/>
            <person name="Subramanian S."/>
        </authorList>
    </citation>
    <scope>NUCLEOTIDE SEQUENCE [LARGE SCALE GENOMIC DNA]</scope>
    <source>
        <strain evidence="20 21">DSM 53668</strain>
    </source>
</reference>
<comment type="cofactor">
    <cofactor evidence="14 16">
        <name>Zn(2+)</name>
        <dbReference type="ChEBI" id="CHEBI:29105"/>
    </cofactor>
    <text evidence="14 16">Binds 1 zinc ion per subunit.</text>
</comment>
<evidence type="ECO:0000256" key="6">
    <source>
        <dbReference type="ARBA" id="ARBA00022723"/>
    </source>
</evidence>
<evidence type="ECO:0000256" key="8">
    <source>
        <dbReference type="ARBA" id="ARBA00022801"/>
    </source>
</evidence>
<evidence type="ECO:0000256" key="14">
    <source>
        <dbReference type="PIRNR" id="PIRNR006404"/>
    </source>
</evidence>
<feature type="region of interest" description="Disordered" evidence="18">
    <location>
        <begin position="1"/>
        <end position="32"/>
    </location>
</feature>
<dbReference type="PROSITE" id="PS51371">
    <property type="entry name" value="CBS"/>
    <property type="match status" value="1"/>
</dbReference>
<dbReference type="InterPro" id="IPR016483">
    <property type="entry name" value="UCP006404_Pept_M50_CBS"/>
</dbReference>
<evidence type="ECO:0000256" key="12">
    <source>
        <dbReference type="ARBA" id="ARBA00023122"/>
    </source>
</evidence>
<proteinExistence type="inferred from homology"/>
<evidence type="ECO:0000256" key="13">
    <source>
        <dbReference type="ARBA" id="ARBA00023136"/>
    </source>
</evidence>
<sequence length="421" mass="45477">MASTTHAPSSTWGAHEPERRDEPRARARARREKGGGIPLGRAFGVQIVADWSLLIIFALVAFQLGAGVLPQWHPQWSGALVWSVALAAAVLFFASILLHELSHAIVARMFGIPVSRITLFLFGGMAHMEGEPRSPKAELFMAAIGPIVSLAIGIGSIVLGTALAGDAIERFAEDPEIAYASLDPVATLLLWLGPVNVALAMFNMVPGFPLDGGRVLRAILWWTTGDLRRATRWASGAGRLFGMTLVALGVVSMLGGNVGSGIWLALIGWFLASAARSGYEQVVVREALEGVPVARLMRTRFEVVGPWTPIDELVYQRFMGSEQAVFPVMEGERLVGIVAMSDVRKLPREHWGDARVADIMTPAARLVMVDAEASAAEALEGLARREIDQVPVVDRGGVLRGMVRRADLVKWLALHEPALRV</sequence>
<comment type="caution">
    <text evidence="14">Lacks conserved residue(s) required for the propagation of feature annotation.</text>
</comment>
<evidence type="ECO:0000259" key="19">
    <source>
        <dbReference type="PROSITE" id="PS51371"/>
    </source>
</evidence>
<keyword evidence="10 14" id="KW-1133">Transmembrane helix</keyword>
<dbReference type="InterPro" id="IPR008915">
    <property type="entry name" value="Peptidase_M50"/>
</dbReference>
<gene>
    <name evidence="20" type="ORF">DB32_003448</name>
</gene>
<dbReference type="Pfam" id="PF02163">
    <property type="entry name" value="Peptidase_M50"/>
    <property type="match status" value="1"/>
</dbReference>
<dbReference type="RefSeq" id="WP_083457430.1">
    <property type="nucleotide sequence ID" value="NZ_CP011125.1"/>
</dbReference>
<dbReference type="GO" id="GO:0005886">
    <property type="term" value="C:plasma membrane"/>
    <property type="evidence" value="ECO:0007669"/>
    <property type="project" value="UniProtKB-SubCell"/>
</dbReference>
<feature type="compositionally biased region" description="Basic and acidic residues" evidence="18">
    <location>
        <begin position="15"/>
        <end position="25"/>
    </location>
</feature>
<dbReference type="Proteomes" id="UP000034883">
    <property type="component" value="Chromosome"/>
</dbReference>
<keyword evidence="5 14" id="KW-0812">Transmembrane</keyword>
<keyword evidence="4 14" id="KW-0645">Protease</keyword>
<comment type="subcellular location">
    <subcellularLocation>
        <location evidence="1">Cell membrane</location>
        <topology evidence="1">Multi-pass membrane protein</topology>
    </subcellularLocation>
</comment>
<feature type="binding site" evidence="16">
    <location>
        <position position="103"/>
    </location>
    <ligand>
        <name>Zn(2+)</name>
        <dbReference type="ChEBI" id="CHEBI:29105"/>
        <note>catalytic</note>
    </ligand>
</feature>
<evidence type="ECO:0000256" key="4">
    <source>
        <dbReference type="ARBA" id="ARBA00022670"/>
    </source>
</evidence>
<protein>
    <recommendedName>
        <fullName evidence="14">Zinc metalloprotease</fullName>
    </recommendedName>
</protein>
<keyword evidence="3" id="KW-1003">Cell membrane</keyword>
<evidence type="ECO:0000256" key="16">
    <source>
        <dbReference type="PIRSR" id="PIRSR006404-2"/>
    </source>
</evidence>
<evidence type="ECO:0000256" key="17">
    <source>
        <dbReference type="PROSITE-ProRule" id="PRU00703"/>
    </source>
</evidence>
<dbReference type="GO" id="GO:0046872">
    <property type="term" value="F:metal ion binding"/>
    <property type="evidence" value="ECO:0007669"/>
    <property type="project" value="UniProtKB-UniRule"/>
</dbReference>
<feature type="active site" evidence="15">
    <location>
        <position position="100"/>
    </location>
</feature>
<dbReference type="Pfam" id="PF00571">
    <property type="entry name" value="CBS"/>
    <property type="match status" value="1"/>
</dbReference>
<evidence type="ECO:0000256" key="15">
    <source>
        <dbReference type="PIRSR" id="PIRSR006404-1"/>
    </source>
</evidence>
<comment type="similarity">
    <text evidence="2 14">Belongs to the peptidase M50B family.</text>
</comment>
<feature type="compositionally biased region" description="Polar residues" evidence="18">
    <location>
        <begin position="1"/>
        <end position="12"/>
    </location>
</feature>
<dbReference type="GO" id="GO:0006508">
    <property type="term" value="P:proteolysis"/>
    <property type="evidence" value="ECO:0007669"/>
    <property type="project" value="UniProtKB-KW"/>
</dbReference>
<keyword evidence="12 17" id="KW-0129">CBS domain</keyword>
<dbReference type="STRING" id="927083.DB32_003448"/>
<dbReference type="AlphaFoldDB" id="A0A0F6SF44"/>
<dbReference type="Gene3D" id="3.10.580.10">
    <property type="entry name" value="CBS-domain"/>
    <property type="match status" value="1"/>
</dbReference>
<evidence type="ECO:0000256" key="7">
    <source>
        <dbReference type="ARBA" id="ARBA00022737"/>
    </source>
</evidence>
<evidence type="ECO:0000256" key="1">
    <source>
        <dbReference type="ARBA" id="ARBA00004651"/>
    </source>
</evidence>
<keyword evidence="9 14" id="KW-0862">Zinc</keyword>
<dbReference type="CDD" id="cd06164">
    <property type="entry name" value="S2P-M50_SpoIVFB_CBS"/>
    <property type="match status" value="1"/>
</dbReference>
<dbReference type="GO" id="GO:0008237">
    <property type="term" value="F:metallopeptidase activity"/>
    <property type="evidence" value="ECO:0007669"/>
    <property type="project" value="UniProtKB-UniRule"/>
</dbReference>
<evidence type="ECO:0000313" key="20">
    <source>
        <dbReference type="EMBL" id="AKF06299.1"/>
    </source>
</evidence>
<keyword evidence="21" id="KW-1185">Reference proteome</keyword>
<evidence type="ECO:0000256" key="10">
    <source>
        <dbReference type="ARBA" id="ARBA00022989"/>
    </source>
</evidence>
<evidence type="ECO:0000256" key="11">
    <source>
        <dbReference type="ARBA" id="ARBA00023049"/>
    </source>
</evidence>
<feature type="binding site" evidence="16">
    <location>
        <position position="99"/>
    </location>
    <ligand>
        <name>Zn(2+)</name>
        <dbReference type="ChEBI" id="CHEBI:29105"/>
        <note>catalytic</note>
    </ligand>
</feature>
<feature type="domain" description="CBS" evidence="19">
    <location>
        <begin position="360"/>
        <end position="419"/>
    </location>
</feature>
<dbReference type="OrthoDB" id="9781963at2"/>
<keyword evidence="7" id="KW-0677">Repeat</keyword>
<dbReference type="PANTHER" id="PTHR39188:SF3">
    <property type="entry name" value="STAGE IV SPORULATION PROTEIN FB"/>
    <property type="match status" value="1"/>
</dbReference>